<evidence type="ECO:0000259" key="13">
    <source>
        <dbReference type="PROSITE" id="PS51194"/>
    </source>
</evidence>
<feature type="compositionally biased region" description="Low complexity" evidence="11">
    <location>
        <begin position="11"/>
        <end position="25"/>
    </location>
</feature>
<dbReference type="PROSITE" id="PS51195">
    <property type="entry name" value="Q_MOTIF"/>
    <property type="match status" value="1"/>
</dbReference>
<evidence type="ECO:0000256" key="3">
    <source>
        <dbReference type="ARBA" id="ARBA00022806"/>
    </source>
</evidence>
<feature type="short sequence motif" description="Q motif" evidence="8">
    <location>
        <begin position="70"/>
        <end position="98"/>
    </location>
</feature>
<evidence type="ECO:0000313" key="16">
    <source>
        <dbReference type="EMBL" id="SVP95574.1"/>
    </source>
</evidence>
<dbReference type="Pfam" id="PF00271">
    <property type="entry name" value="Helicase_C"/>
    <property type="match status" value="1"/>
</dbReference>
<dbReference type="InterPro" id="IPR000629">
    <property type="entry name" value="RNA-helicase_DEAD-box_CS"/>
</dbReference>
<dbReference type="Gene3D" id="3.40.50.300">
    <property type="entry name" value="P-loop containing nucleotide triphosphate hydrolases"/>
    <property type="match status" value="2"/>
</dbReference>
<dbReference type="CDD" id="cd18787">
    <property type="entry name" value="SF2_C_DEAD"/>
    <property type="match status" value="1"/>
</dbReference>
<name>A0A3B0N0M4_THEAN</name>
<dbReference type="AlphaFoldDB" id="A0A3B0N0M4"/>
<keyword evidence="4 9" id="KW-0067">ATP-binding</keyword>
<keyword evidence="3 9" id="KW-0347">Helicase</keyword>
<proteinExistence type="inferred from homology"/>
<feature type="compositionally biased region" description="Low complexity" evidence="11">
    <location>
        <begin position="34"/>
        <end position="47"/>
    </location>
</feature>
<feature type="compositionally biased region" description="Polar residues" evidence="11">
    <location>
        <begin position="1"/>
        <end position="10"/>
    </location>
</feature>
<keyword evidence="1 9" id="KW-0547">Nucleotide-binding</keyword>
<dbReference type="EC" id="3.6.4.13" evidence="10"/>
<evidence type="ECO:0000256" key="1">
    <source>
        <dbReference type="ARBA" id="ARBA00022741"/>
    </source>
</evidence>
<dbReference type="SMART" id="SM00490">
    <property type="entry name" value="HELICc"/>
    <property type="match status" value="1"/>
</dbReference>
<dbReference type="VEuPathDB" id="PiroplasmaDB:TA11380"/>
<dbReference type="PROSITE" id="PS00039">
    <property type="entry name" value="DEAD_ATP_HELICASE"/>
    <property type="match status" value="1"/>
</dbReference>
<dbReference type="InterPro" id="IPR014014">
    <property type="entry name" value="RNA_helicase_DEAD_Q_motif"/>
</dbReference>
<evidence type="ECO:0000256" key="10">
    <source>
        <dbReference type="RuleBase" id="RU365068"/>
    </source>
</evidence>
<organism evidence="16">
    <name type="scientific">Theileria annulata</name>
    <dbReference type="NCBI Taxonomy" id="5874"/>
    <lineage>
        <taxon>Eukaryota</taxon>
        <taxon>Sar</taxon>
        <taxon>Alveolata</taxon>
        <taxon>Apicomplexa</taxon>
        <taxon>Aconoidasida</taxon>
        <taxon>Piroplasmida</taxon>
        <taxon>Theileriidae</taxon>
        <taxon>Theileria</taxon>
    </lineage>
</organism>
<dbReference type="EMBL" id="UIVS01000004">
    <property type="protein sequence ID" value="SVP95574.1"/>
    <property type="molecule type" value="Genomic_DNA"/>
</dbReference>
<reference evidence="16" key="1">
    <citation type="submission" date="2018-07" db="EMBL/GenBank/DDBJ databases">
        <authorList>
            <person name="Quirk P.G."/>
            <person name="Krulwich T.A."/>
        </authorList>
    </citation>
    <scope>NUCLEOTIDE SEQUENCE</scope>
    <source>
        <strain evidence="16">Anand</strain>
    </source>
</reference>
<feature type="domain" description="Helicase C-terminal" evidence="13">
    <location>
        <begin position="288"/>
        <end position="458"/>
    </location>
</feature>
<evidence type="ECO:0000256" key="7">
    <source>
        <dbReference type="ARBA" id="ARBA00047984"/>
    </source>
</evidence>
<dbReference type="PANTHER" id="PTHR24031">
    <property type="entry name" value="RNA HELICASE"/>
    <property type="match status" value="1"/>
</dbReference>
<dbReference type="SMART" id="SM00487">
    <property type="entry name" value="DEXDc"/>
    <property type="match status" value="1"/>
</dbReference>
<comment type="function">
    <text evidence="10">RNA helicase.</text>
</comment>
<protein>
    <recommendedName>
        <fullName evidence="10">ATP-dependent RNA helicase</fullName>
        <ecNumber evidence="10">3.6.4.13</ecNumber>
    </recommendedName>
</protein>
<accession>A0A3B0N0M4</accession>
<sequence>MINSITKNSESSPHTVNSHTTNSHSTDLHSTDLNITNSNSHTTNSHTNDSHINDNDVEMNNNGDVYFSDSLFSDFEISEPILKALTENNFIKTTEIQAKCIPPLLQGKDVLGKAKTGSGKTLAFLIPMAEVLYQVKFMPRNGTGGLIISPTRELSLQIFEVGKEICKYLPQTLGLVMGGANRKQEEFKLVKGVNILIATPGRLLDHMQNTKGFVYKNLMVFVIDEADRILQIGFEQEMNQIIKLLPKNRQTSLFSATHTSNVDDLARLSLKSPIFLQVSGMENATVSGLEQGYVVCEAENRFMLLYTFLKKNLDKKIMVFFSSCNSVKFHDELLNYVDIPVKCIHGKKKQTNRLTTYYSFCKATKGHLLCTDVAARGLDIPKVDWIVQYDPPDDPKDYIHRVGRTARGAEGKGKAILFLMPEELGFLHYLKSLNVTINKYDFNLSKIANVQIQLEKLIEKNYHLNRSSKEAYRSYLHAYMSHSLKDIFNVHSLDLKRVAKSFGFSTPPKVDLNTKPSNRTKSRLLKFNKSNQIHK</sequence>
<dbReference type="InterPro" id="IPR001650">
    <property type="entry name" value="Helicase_C-like"/>
</dbReference>
<dbReference type="InterPro" id="IPR044773">
    <property type="entry name" value="DDX18/Has1_DEADc"/>
</dbReference>
<dbReference type="Pfam" id="PF13959">
    <property type="entry name" value="CTE_SPB4"/>
    <property type="match status" value="1"/>
</dbReference>
<gene>
    <name evidence="15" type="ORF">TAT_000373900</name>
    <name evidence="16" type="ORF">TAV_000373800</name>
</gene>
<evidence type="ECO:0000256" key="11">
    <source>
        <dbReference type="SAM" id="MobiDB-lite"/>
    </source>
</evidence>
<evidence type="ECO:0000256" key="4">
    <source>
        <dbReference type="ARBA" id="ARBA00022840"/>
    </source>
</evidence>
<evidence type="ECO:0000313" key="15">
    <source>
        <dbReference type="EMBL" id="SVP94969.1"/>
    </source>
</evidence>
<comment type="domain">
    <text evidence="10">The Q motif is unique to and characteristic of the DEAD box family of RNA helicases and controls ATP binding and hydrolysis.</text>
</comment>
<dbReference type="PROSITE" id="PS51192">
    <property type="entry name" value="HELICASE_ATP_BIND_1"/>
    <property type="match status" value="1"/>
</dbReference>
<evidence type="ECO:0000256" key="6">
    <source>
        <dbReference type="ARBA" id="ARBA00024357"/>
    </source>
</evidence>
<evidence type="ECO:0000256" key="9">
    <source>
        <dbReference type="RuleBase" id="RU000492"/>
    </source>
</evidence>
<dbReference type="CDD" id="cd17942">
    <property type="entry name" value="DEADc_DDX18"/>
    <property type="match status" value="1"/>
</dbReference>
<dbReference type="GO" id="GO:0005524">
    <property type="term" value="F:ATP binding"/>
    <property type="evidence" value="ECO:0007669"/>
    <property type="project" value="UniProtKB-UniRule"/>
</dbReference>
<feature type="domain" description="DEAD-box RNA helicase Q" evidence="14">
    <location>
        <begin position="70"/>
        <end position="98"/>
    </location>
</feature>
<evidence type="ECO:0000256" key="5">
    <source>
        <dbReference type="ARBA" id="ARBA00022884"/>
    </source>
</evidence>
<dbReference type="Pfam" id="PF00270">
    <property type="entry name" value="DEAD"/>
    <property type="match status" value="1"/>
</dbReference>
<dbReference type="InterPro" id="IPR014001">
    <property type="entry name" value="Helicase_ATP-bd"/>
</dbReference>
<feature type="domain" description="Helicase ATP-binding" evidence="12">
    <location>
        <begin position="101"/>
        <end position="276"/>
    </location>
</feature>
<dbReference type="EMBL" id="UIVT01000004">
    <property type="protein sequence ID" value="SVP94969.1"/>
    <property type="molecule type" value="Genomic_DNA"/>
</dbReference>
<dbReference type="PROSITE" id="PS51194">
    <property type="entry name" value="HELICASE_CTER"/>
    <property type="match status" value="1"/>
</dbReference>
<keyword evidence="2 9" id="KW-0378">Hydrolase</keyword>
<dbReference type="GO" id="GO:0016787">
    <property type="term" value="F:hydrolase activity"/>
    <property type="evidence" value="ECO:0007669"/>
    <property type="project" value="UniProtKB-KW"/>
</dbReference>
<dbReference type="InterPro" id="IPR025313">
    <property type="entry name" value="SPB4-like_CTE"/>
</dbReference>
<dbReference type="InterPro" id="IPR027417">
    <property type="entry name" value="P-loop_NTPase"/>
</dbReference>
<evidence type="ECO:0000259" key="14">
    <source>
        <dbReference type="PROSITE" id="PS51195"/>
    </source>
</evidence>
<dbReference type="FunFam" id="3.40.50.300:FF:000379">
    <property type="entry name" value="RNA helicase"/>
    <property type="match status" value="1"/>
</dbReference>
<dbReference type="InterPro" id="IPR011545">
    <property type="entry name" value="DEAD/DEAH_box_helicase_dom"/>
</dbReference>
<comment type="catalytic activity">
    <reaction evidence="7 10">
        <text>ATP + H2O = ADP + phosphate + H(+)</text>
        <dbReference type="Rhea" id="RHEA:13065"/>
        <dbReference type="ChEBI" id="CHEBI:15377"/>
        <dbReference type="ChEBI" id="CHEBI:15378"/>
        <dbReference type="ChEBI" id="CHEBI:30616"/>
        <dbReference type="ChEBI" id="CHEBI:43474"/>
        <dbReference type="ChEBI" id="CHEBI:456216"/>
        <dbReference type="EC" id="3.6.4.13"/>
    </reaction>
</comment>
<feature type="region of interest" description="Disordered" evidence="11">
    <location>
        <begin position="1"/>
        <end position="57"/>
    </location>
</feature>
<evidence type="ECO:0000259" key="12">
    <source>
        <dbReference type="PROSITE" id="PS51192"/>
    </source>
</evidence>
<dbReference type="SMART" id="SM01178">
    <property type="entry name" value="DUF4217"/>
    <property type="match status" value="1"/>
</dbReference>
<evidence type="ECO:0000256" key="8">
    <source>
        <dbReference type="PROSITE-ProRule" id="PRU00552"/>
    </source>
</evidence>
<comment type="similarity">
    <text evidence="6">Belongs to the DEAD box helicase family. DDX18/HAS1 subfamily.</text>
</comment>
<dbReference type="GO" id="GO:0003723">
    <property type="term" value="F:RNA binding"/>
    <property type="evidence" value="ECO:0007669"/>
    <property type="project" value="UniProtKB-UniRule"/>
</dbReference>
<keyword evidence="5 10" id="KW-0694">RNA-binding</keyword>
<dbReference type="GO" id="GO:0003724">
    <property type="term" value="F:RNA helicase activity"/>
    <property type="evidence" value="ECO:0007669"/>
    <property type="project" value="UniProtKB-EC"/>
</dbReference>
<evidence type="ECO:0000256" key="2">
    <source>
        <dbReference type="ARBA" id="ARBA00022801"/>
    </source>
</evidence>
<dbReference type="SUPFAM" id="SSF52540">
    <property type="entry name" value="P-loop containing nucleoside triphosphate hydrolases"/>
    <property type="match status" value="2"/>
</dbReference>